<dbReference type="AlphaFoldDB" id="A0A5C6AD09"/>
<evidence type="ECO:0000259" key="3">
    <source>
        <dbReference type="PROSITE" id="PS51123"/>
    </source>
</evidence>
<feature type="coiled-coil region" evidence="2">
    <location>
        <begin position="51"/>
        <end position="120"/>
    </location>
</feature>
<accession>A0A5C6AD09</accession>
<sequence length="284" mass="30455">MCSIRSVVRSPLASTLVVGCAVLGMVGCSQNPYLAGGPAGSVWQAPGQTQLTAVQAQVAELNRRVQLLDDNNRQLTTQLAQSEQQAQVYRDELNLVRTQLADTARQYEAARIAANEAQNSARNFQASAQLRGGATIRANTNLNQLVGRLNLGNIPVQPDGEVIRVIVPSDQLFAPGTAQMQPQAASIMDPIAAQLRSVFPRQRIGIEGYTDNAPTYGGATASPHQLTSAQTSALLDLLTRRSGMPGEQLFIVSHGANNPRADNSTPAGRVANRRIEMVIYPETF</sequence>
<reference evidence="4 5" key="1">
    <citation type="submission" date="2019-02" db="EMBL/GenBank/DDBJ databases">
        <title>Deep-cultivation of Planctomycetes and their phenomic and genomic characterization uncovers novel biology.</title>
        <authorList>
            <person name="Wiegand S."/>
            <person name="Jogler M."/>
            <person name="Boedeker C."/>
            <person name="Pinto D."/>
            <person name="Vollmers J."/>
            <person name="Rivas-Marin E."/>
            <person name="Kohn T."/>
            <person name="Peeters S.H."/>
            <person name="Heuer A."/>
            <person name="Rast P."/>
            <person name="Oberbeckmann S."/>
            <person name="Bunk B."/>
            <person name="Jeske O."/>
            <person name="Meyerdierks A."/>
            <person name="Storesund J.E."/>
            <person name="Kallscheuer N."/>
            <person name="Luecker S."/>
            <person name="Lage O.M."/>
            <person name="Pohl T."/>
            <person name="Merkel B.J."/>
            <person name="Hornburger P."/>
            <person name="Mueller R.-W."/>
            <person name="Bruemmer F."/>
            <person name="Labrenz M."/>
            <person name="Spormann A.M."/>
            <person name="Op Den Camp H."/>
            <person name="Overmann J."/>
            <person name="Amann R."/>
            <person name="Jetten M.S.M."/>
            <person name="Mascher T."/>
            <person name="Medema M.H."/>
            <person name="Devos D.P."/>
            <person name="Kaster A.-K."/>
            <person name="Ovreas L."/>
            <person name="Rohde M."/>
            <person name="Galperin M.Y."/>
            <person name="Jogler C."/>
        </authorList>
    </citation>
    <scope>NUCLEOTIDE SEQUENCE [LARGE SCALE GENOMIC DNA]</scope>
    <source>
        <strain evidence="4 5">Pla100</strain>
    </source>
</reference>
<proteinExistence type="predicted"/>
<keyword evidence="2" id="KW-0175">Coiled coil</keyword>
<organism evidence="4 5">
    <name type="scientific">Neorhodopirellula pilleata</name>
    <dbReference type="NCBI Taxonomy" id="2714738"/>
    <lineage>
        <taxon>Bacteria</taxon>
        <taxon>Pseudomonadati</taxon>
        <taxon>Planctomycetota</taxon>
        <taxon>Planctomycetia</taxon>
        <taxon>Pirellulales</taxon>
        <taxon>Pirellulaceae</taxon>
        <taxon>Neorhodopirellula</taxon>
    </lineage>
</organism>
<evidence type="ECO:0000256" key="1">
    <source>
        <dbReference type="PROSITE-ProRule" id="PRU00473"/>
    </source>
</evidence>
<evidence type="ECO:0000256" key="2">
    <source>
        <dbReference type="SAM" id="Coils"/>
    </source>
</evidence>
<dbReference type="RefSeq" id="WP_146577928.1">
    <property type="nucleotide sequence ID" value="NZ_SJPM01000004.1"/>
</dbReference>
<comment type="caution">
    <text evidence="4">The sequence shown here is derived from an EMBL/GenBank/DDBJ whole genome shotgun (WGS) entry which is preliminary data.</text>
</comment>
<dbReference type="EMBL" id="SJPM01000004">
    <property type="protein sequence ID" value="TWT97320.1"/>
    <property type="molecule type" value="Genomic_DNA"/>
</dbReference>
<gene>
    <name evidence="4" type="primary">arfA</name>
    <name evidence="4" type="ORF">Pla100_24720</name>
</gene>
<keyword evidence="1" id="KW-0472">Membrane</keyword>
<dbReference type="OrthoDB" id="9814546at2"/>
<dbReference type="Gene3D" id="3.30.1330.60">
    <property type="entry name" value="OmpA-like domain"/>
    <property type="match status" value="1"/>
</dbReference>
<dbReference type="InterPro" id="IPR006665">
    <property type="entry name" value="OmpA-like"/>
</dbReference>
<protein>
    <submittedName>
        <fullName evidence="4">Peptidoglycan-binding protein ArfA</fullName>
    </submittedName>
</protein>
<keyword evidence="5" id="KW-1185">Reference proteome</keyword>
<dbReference type="InterPro" id="IPR036737">
    <property type="entry name" value="OmpA-like_sf"/>
</dbReference>
<name>A0A5C6AD09_9BACT</name>
<dbReference type="PANTHER" id="PTHR30329">
    <property type="entry name" value="STATOR ELEMENT OF FLAGELLAR MOTOR COMPLEX"/>
    <property type="match status" value="1"/>
</dbReference>
<feature type="domain" description="OmpA-like" evidence="3">
    <location>
        <begin position="159"/>
        <end position="283"/>
    </location>
</feature>
<evidence type="ECO:0000313" key="4">
    <source>
        <dbReference type="EMBL" id="TWT97320.1"/>
    </source>
</evidence>
<dbReference type="SUPFAM" id="SSF103088">
    <property type="entry name" value="OmpA-like"/>
    <property type="match status" value="1"/>
</dbReference>
<evidence type="ECO:0000313" key="5">
    <source>
        <dbReference type="Proteomes" id="UP000316213"/>
    </source>
</evidence>
<dbReference type="CDD" id="cd07185">
    <property type="entry name" value="OmpA_C-like"/>
    <property type="match status" value="1"/>
</dbReference>
<dbReference type="GO" id="GO:0016020">
    <property type="term" value="C:membrane"/>
    <property type="evidence" value="ECO:0007669"/>
    <property type="project" value="UniProtKB-UniRule"/>
</dbReference>
<dbReference type="Proteomes" id="UP000316213">
    <property type="component" value="Unassembled WGS sequence"/>
</dbReference>
<dbReference type="Pfam" id="PF00691">
    <property type="entry name" value="OmpA"/>
    <property type="match status" value="1"/>
</dbReference>
<dbReference type="PROSITE" id="PS51257">
    <property type="entry name" value="PROKAR_LIPOPROTEIN"/>
    <property type="match status" value="1"/>
</dbReference>
<dbReference type="PROSITE" id="PS51123">
    <property type="entry name" value="OMPA_2"/>
    <property type="match status" value="1"/>
</dbReference>
<dbReference type="PANTHER" id="PTHR30329:SF21">
    <property type="entry name" value="LIPOPROTEIN YIAD-RELATED"/>
    <property type="match status" value="1"/>
</dbReference>
<dbReference type="InterPro" id="IPR050330">
    <property type="entry name" value="Bact_OuterMem_StrucFunc"/>
</dbReference>